<keyword evidence="3" id="KW-1185">Reference proteome</keyword>
<dbReference type="Proteomes" id="UP001153069">
    <property type="component" value="Unassembled WGS sequence"/>
</dbReference>
<feature type="compositionally biased region" description="Polar residues" evidence="1">
    <location>
        <begin position="110"/>
        <end position="121"/>
    </location>
</feature>
<dbReference type="EMBL" id="CAICTM010000585">
    <property type="protein sequence ID" value="CAB9513355.1"/>
    <property type="molecule type" value="Genomic_DNA"/>
</dbReference>
<protein>
    <submittedName>
        <fullName evidence="2">Uncharacterized protein</fullName>
    </submittedName>
</protein>
<accession>A0A9N8HIC7</accession>
<organism evidence="2 3">
    <name type="scientific">Seminavis robusta</name>
    <dbReference type="NCBI Taxonomy" id="568900"/>
    <lineage>
        <taxon>Eukaryota</taxon>
        <taxon>Sar</taxon>
        <taxon>Stramenopiles</taxon>
        <taxon>Ochrophyta</taxon>
        <taxon>Bacillariophyta</taxon>
        <taxon>Bacillariophyceae</taxon>
        <taxon>Bacillariophycidae</taxon>
        <taxon>Naviculales</taxon>
        <taxon>Naviculaceae</taxon>
        <taxon>Seminavis</taxon>
    </lineage>
</organism>
<name>A0A9N8HIC7_9STRA</name>
<dbReference type="GO" id="GO:0046921">
    <property type="term" value="F:alpha-(1-&gt;6)-fucosyltransferase activity"/>
    <property type="evidence" value="ECO:0007669"/>
    <property type="project" value="TreeGrafter"/>
</dbReference>
<feature type="compositionally biased region" description="Low complexity" evidence="1">
    <location>
        <begin position="87"/>
        <end position="97"/>
    </location>
</feature>
<reference evidence="2" key="1">
    <citation type="submission" date="2020-06" db="EMBL/GenBank/DDBJ databases">
        <authorList>
            <consortium name="Plant Systems Biology data submission"/>
        </authorList>
    </citation>
    <scope>NUCLEOTIDE SEQUENCE</scope>
    <source>
        <strain evidence="2">D6</strain>
    </source>
</reference>
<evidence type="ECO:0000313" key="2">
    <source>
        <dbReference type="EMBL" id="CAB9513355.1"/>
    </source>
</evidence>
<dbReference type="GO" id="GO:0006487">
    <property type="term" value="P:protein N-linked glycosylation"/>
    <property type="evidence" value="ECO:0007669"/>
    <property type="project" value="TreeGrafter"/>
</dbReference>
<proteinExistence type="predicted"/>
<comment type="caution">
    <text evidence="2">The sequence shown here is derived from an EMBL/GenBank/DDBJ whole genome shotgun (WGS) entry which is preliminary data.</text>
</comment>
<dbReference type="PANTHER" id="PTHR13132:SF29">
    <property type="entry name" value="ALPHA-(1,6)-FUCOSYLTRANSFERASE"/>
    <property type="match status" value="1"/>
</dbReference>
<dbReference type="OrthoDB" id="418905at2759"/>
<evidence type="ECO:0000256" key="1">
    <source>
        <dbReference type="SAM" id="MobiDB-lite"/>
    </source>
</evidence>
<feature type="region of interest" description="Disordered" evidence="1">
    <location>
        <begin position="61"/>
        <end position="123"/>
    </location>
</feature>
<evidence type="ECO:0000313" key="3">
    <source>
        <dbReference type="Proteomes" id="UP001153069"/>
    </source>
</evidence>
<gene>
    <name evidence="2" type="ORF">SEMRO_586_G171230.1</name>
</gene>
<sequence>MKLTDVMLGLGGLVVLLTVMLDNIVLAEMKPTELWGSMSIKIFGATTDQPGGINATTVRHSTRVGNQNQTNESLPNPNTKRDEWINTSSSSTTSLSTQPPEVLATPAPEVTTTSDEVSPQPTEVLPTSMAKVIPTTEVSTQPPELVLPTSSMPLNSSMFKVPKVSNDWEQLKQQNPKIIITFLQNSGLGSQILNMLAQKIYFDSLHRTFIADDTIYGYRWDEETGVLRGFFQPKFPVVNKDEYATIERVFGVENYRKAIDASKKKTWPDYTSGKQIGRVSDKTQLYIVWSTSGPARRAFRKRFEAVGPEVYQRFADCACDNLQFSDHALFEINQLKEALNMPDLTKSHSVAFHIRRGDKLEKEAKKPYTAYHYVDKLRRIPDAARKPVEHCFVASDDYSVVGELQQALQSKGIHCQLHTLIPSVARGANLAYKTSCHEDTILLLAELTMMIDATYWVGTWNSNAGNMASVMRGCRHAGKPHYSHSYALDGEDWFFRGKAYMYMKRWNRGVVEIRCSAERWLSVGCFQHLSESYFSFGEEEKVMETGAPHIARD</sequence>
<dbReference type="PANTHER" id="PTHR13132">
    <property type="entry name" value="ALPHA- 1,6 -FUCOSYLTRANSFERASE"/>
    <property type="match status" value="1"/>
</dbReference>
<feature type="compositionally biased region" description="Polar residues" evidence="1">
    <location>
        <begin position="61"/>
        <end position="78"/>
    </location>
</feature>
<dbReference type="Gene3D" id="3.40.50.11350">
    <property type="match status" value="1"/>
</dbReference>
<dbReference type="AlphaFoldDB" id="A0A9N8HIC7"/>